<evidence type="ECO:0000256" key="1">
    <source>
        <dbReference type="SAM" id="Phobius"/>
    </source>
</evidence>
<evidence type="ECO:0000313" key="3">
    <source>
        <dbReference type="Proteomes" id="UP000027222"/>
    </source>
</evidence>
<proteinExistence type="predicted"/>
<dbReference type="Proteomes" id="UP000027222">
    <property type="component" value="Unassembled WGS sequence"/>
</dbReference>
<organism evidence="2 3">
    <name type="scientific">Galerina marginata (strain CBS 339.88)</name>
    <dbReference type="NCBI Taxonomy" id="685588"/>
    <lineage>
        <taxon>Eukaryota</taxon>
        <taxon>Fungi</taxon>
        <taxon>Dikarya</taxon>
        <taxon>Basidiomycota</taxon>
        <taxon>Agaricomycotina</taxon>
        <taxon>Agaricomycetes</taxon>
        <taxon>Agaricomycetidae</taxon>
        <taxon>Agaricales</taxon>
        <taxon>Agaricineae</taxon>
        <taxon>Strophariaceae</taxon>
        <taxon>Galerina</taxon>
    </lineage>
</organism>
<keyword evidence="3" id="KW-1185">Reference proteome</keyword>
<evidence type="ECO:0000313" key="2">
    <source>
        <dbReference type="EMBL" id="KDR75511.1"/>
    </source>
</evidence>
<feature type="transmembrane region" description="Helical" evidence="1">
    <location>
        <begin position="100"/>
        <end position="121"/>
    </location>
</feature>
<dbReference type="HOGENOM" id="CLU_1372291_0_0_1"/>
<keyword evidence="1" id="KW-0472">Membrane</keyword>
<dbReference type="OrthoDB" id="3032457at2759"/>
<feature type="transmembrane region" description="Helical" evidence="1">
    <location>
        <begin position="150"/>
        <end position="175"/>
    </location>
</feature>
<evidence type="ECO:0008006" key="4">
    <source>
        <dbReference type="Google" id="ProtNLM"/>
    </source>
</evidence>
<accession>A0A067SXA8</accession>
<name>A0A067SXA8_GALM3</name>
<protein>
    <recommendedName>
        <fullName evidence="4">MARVEL domain-containing protein</fullName>
    </recommendedName>
</protein>
<feature type="transmembrane region" description="Helical" evidence="1">
    <location>
        <begin position="28"/>
        <end position="53"/>
    </location>
</feature>
<gene>
    <name evidence="2" type="ORF">GALMADRAFT_247953</name>
</gene>
<keyword evidence="1" id="KW-0812">Transmembrane</keyword>
<dbReference type="AlphaFoldDB" id="A0A067SXA8"/>
<sequence>MIIAIQDSDAASTTGTLVTKEPDKLPRFFVVLTYISLAISLFPFAFSLIIVSISRLHSIPTIIAYVLSTPFHVAALLIIWQHSRQIDMQFPFRPSSWRSIGYICFLAAIWLFSMVTCALGAQSFVKTRICTFSVDTKMEVCDTHHYERTVFALIGSTALAVFEALILCSMAVVCYRSRPLQDAPPMSQSPIPSPKVLSA</sequence>
<feature type="transmembrane region" description="Helical" evidence="1">
    <location>
        <begin position="59"/>
        <end position="80"/>
    </location>
</feature>
<dbReference type="EMBL" id="KL142380">
    <property type="protein sequence ID" value="KDR75511.1"/>
    <property type="molecule type" value="Genomic_DNA"/>
</dbReference>
<reference evidence="3" key="1">
    <citation type="journal article" date="2014" name="Proc. Natl. Acad. Sci. U.S.A.">
        <title>Extensive sampling of basidiomycete genomes demonstrates inadequacy of the white-rot/brown-rot paradigm for wood decay fungi.</title>
        <authorList>
            <person name="Riley R."/>
            <person name="Salamov A.A."/>
            <person name="Brown D.W."/>
            <person name="Nagy L.G."/>
            <person name="Floudas D."/>
            <person name="Held B.W."/>
            <person name="Levasseur A."/>
            <person name="Lombard V."/>
            <person name="Morin E."/>
            <person name="Otillar R."/>
            <person name="Lindquist E.A."/>
            <person name="Sun H."/>
            <person name="LaButti K.M."/>
            <person name="Schmutz J."/>
            <person name="Jabbour D."/>
            <person name="Luo H."/>
            <person name="Baker S.E."/>
            <person name="Pisabarro A.G."/>
            <person name="Walton J.D."/>
            <person name="Blanchette R.A."/>
            <person name="Henrissat B."/>
            <person name="Martin F."/>
            <person name="Cullen D."/>
            <person name="Hibbett D.S."/>
            <person name="Grigoriev I.V."/>
        </authorList>
    </citation>
    <scope>NUCLEOTIDE SEQUENCE [LARGE SCALE GENOMIC DNA]</scope>
    <source>
        <strain evidence="3">CBS 339.88</strain>
    </source>
</reference>
<keyword evidence="1" id="KW-1133">Transmembrane helix</keyword>